<dbReference type="RefSeq" id="XP_005989575.1">
    <property type="nucleotide sequence ID" value="XM_005989513.3"/>
</dbReference>
<organism evidence="2 3">
    <name type="scientific">Latimeria chalumnae</name>
    <name type="common">Coelacanth</name>
    <dbReference type="NCBI Taxonomy" id="7897"/>
    <lineage>
        <taxon>Eukaryota</taxon>
        <taxon>Metazoa</taxon>
        <taxon>Chordata</taxon>
        <taxon>Craniata</taxon>
        <taxon>Vertebrata</taxon>
        <taxon>Euteleostomi</taxon>
        <taxon>Coelacanthiformes</taxon>
        <taxon>Coelacanthidae</taxon>
        <taxon>Latimeria</taxon>
    </lineage>
</organism>
<dbReference type="AlphaFoldDB" id="H3BF49"/>
<dbReference type="InterPro" id="IPR037070">
    <property type="entry name" value="Formiminotransferase_C_sf"/>
</dbReference>
<proteinExistence type="predicted"/>
<gene>
    <name evidence="2" type="primary">FTCDNL1</name>
</gene>
<dbReference type="OMA" id="TAPHREN"/>
<dbReference type="Proteomes" id="UP000008672">
    <property type="component" value="Unassembled WGS sequence"/>
</dbReference>
<reference evidence="2" key="2">
    <citation type="submission" date="2025-08" db="UniProtKB">
        <authorList>
            <consortium name="Ensembl"/>
        </authorList>
    </citation>
    <scope>IDENTIFICATION</scope>
</reference>
<protein>
    <submittedName>
        <fullName evidence="2">Formiminotransferase cyclodeaminase N-terminal like</fullName>
    </submittedName>
</protein>
<dbReference type="Ensembl" id="ENSLACT00000020660.1">
    <property type="protein sequence ID" value="ENSLACP00000020520.1"/>
    <property type="gene ID" value="ENSLACG00000018033.1"/>
</dbReference>
<keyword evidence="3" id="KW-1185">Reference proteome</keyword>
<dbReference type="InterPro" id="IPR051623">
    <property type="entry name" value="FTCD"/>
</dbReference>
<dbReference type="eggNOG" id="ENOG502QS19">
    <property type="taxonomic scope" value="Eukaryota"/>
</dbReference>
<dbReference type="PANTHER" id="PTHR12234">
    <property type="entry name" value="FORMIMINOTRANSFERASE-CYCLODEAMINASE"/>
    <property type="match status" value="1"/>
</dbReference>
<dbReference type="SMART" id="SM01222">
    <property type="entry name" value="FTCD_N"/>
    <property type="match status" value="1"/>
</dbReference>
<dbReference type="Gene3D" id="3.30.990.10">
    <property type="entry name" value="Formiminotransferase, N-terminal subdomain"/>
    <property type="match status" value="1"/>
</dbReference>
<dbReference type="InterPro" id="IPR022384">
    <property type="entry name" value="FormiminoTrfase_cat_dom_sf"/>
</dbReference>
<dbReference type="STRING" id="7897.ENSLACP00000020520"/>
<dbReference type="KEGG" id="lcm:102348032"/>
<dbReference type="SUPFAM" id="SSF55116">
    <property type="entry name" value="Formiminotransferase domain of formiminotransferase-cyclodeaminase"/>
    <property type="match status" value="1"/>
</dbReference>
<reference evidence="3" key="1">
    <citation type="submission" date="2011-08" db="EMBL/GenBank/DDBJ databases">
        <title>The draft genome of Latimeria chalumnae.</title>
        <authorList>
            <person name="Di Palma F."/>
            <person name="Alfoldi J."/>
            <person name="Johnson J."/>
            <person name="Berlin A."/>
            <person name="Gnerre S."/>
            <person name="Jaffe D."/>
            <person name="MacCallum I."/>
            <person name="Young S."/>
            <person name="Walker B.J."/>
            <person name="Lander E."/>
            <person name="Lindblad-Toh K."/>
        </authorList>
    </citation>
    <scope>NUCLEOTIDE SEQUENCE [LARGE SCALE GENOMIC DNA]</scope>
    <source>
        <strain evidence="3">Wild caught</strain>
    </source>
</reference>
<feature type="domain" description="Formiminotransferase N-terminal subdomain" evidence="1">
    <location>
        <begin position="9"/>
        <end position="193"/>
    </location>
</feature>
<dbReference type="Pfam" id="PF07837">
    <property type="entry name" value="FTCD_N"/>
    <property type="match status" value="1"/>
</dbReference>
<evidence type="ECO:0000259" key="1">
    <source>
        <dbReference type="SMART" id="SM01222"/>
    </source>
</evidence>
<dbReference type="PANTHER" id="PTHR12234:SF1">
    <property type="entry name" value="FORMIMINOTRANSFERASE N-TERMINAL SUBDOMAIN-CONTAINING PROTEIN"/>
    <property type="match status" value="1"/>
</dbReference>
<dbReference type="OrthoDB" id="48036at2759"/>
<dbReference type="CTD" id="348751"/>
<dbReference type="EMBL" id="AFYH01020068">
    <property type="status" value="NOT_ANNOTATED_CDS"/>
    <property type="molecule type" value="Genomic_DNA"/>
</dbReference>
<dbReference type="GO" id="GO:0016740">
    <property type="term" value="F:transferase activity"/>
    <property type="evidence" value="ECO:0007669"/>
    <property type="project" value="InterPro"/>
</dbReference>
<accession>H3BF49</accession>
<evidence type="ECO:0000313" key="2">
    <source>
        <dbReference type="Ensembl" id="ENSLACP00000020520.1"/>
    </source>
</evidence>
<dbReference type="Gene3D" id="3.30.70.670">
    <property type="entry name" value="Formiminotransferase, C-terminal subdomain"/>
    <property type="match status" value="1"/>
</dbReference>
<dbReference type="GO" id="GO:0005542">
    <property type="term" value="F:folic acid binding"/>
    <property type="evidence" value="ECO:0007669"/>
    <property type="project" value="InterPro"/>
</dbReference>
<dbReference type="GeneID" id="102348032"/>
<name>H3BF49_LATCH</name>
<dbReference type="Bgee" id="ENSLACG00000018033">
    <property type="expression patterns" value="Expressed in muscle tissue and 1 other cell type or tissue"/>
</dbReference>
<dbReference type="InParanoid" id="H3BF49"/>
<dbReference type="FunCoup" id="H3BF49">
    <property type="interactions" value="3"/>
</dbReference>
<dbReference type="InterPro" id="IPR012886">
    <property type="entry name" value="Formiminotransferase_N"/>
</dbReference>
<reference evidence="2" key="3">
    <citation type="submission" date="2025-09" db="UniProtKB">
        <authorList>
            <consortium name="Ensembl"/>
        </authorList>
    </citation>
    <scope>IDENTIFICATION</scope>
</reference>
<dbReference type="HOGENOM" id="CLU_074009_0_0_1"/>
<sequence length="333" mass="35973">MAYSGLGLRLAVCLLNISEARRKDIVEKVAKAAIQNKHGLRNLQATVLNIFSDFDYNRSVITIAAPIDEIGNSVVAACVEAFQSIDMETHDGIHPCLGAVDLVPIHPLSQSVALEECGTVAQNIAETLAALVPGSSFFHFGYADQPQMRSLVQRRKELGWFRKKSSLNSNEVKAGGEATLSSKWGLTGIGATPYVMNCNVTIDSQNLAIGRQIASAIRGSNTGGIKGVQAMAFPHEGKVEIACNVESFKEEEQAVSAPENTSYDSYCIVGENFLYVSPLSIESQIQKLASSLGVKTVGTALIGFTPKECKRLAEDAISQGIGEFWKKQRQIFM</sequence>
<evidence type="ECO:0000313" key="3">
    <source>
        <dbReference type="Proteomes" id="UP000008672"/>
    </source>
</evidence>
<dbReference type="InterPro" id="IPR037064">
    <property type="entry name" value="Formiminotransferase_N_sf"/>
</dbReference>
<dbReference type="GeneTree" id="ENSGT00390000005581"/>